<feature type="compositionally biased region" description="Basic and acidic residues" evidence="1">
    <location>
        <begin position="145"/>
        <end position="161"/>
    </location>
</feature>
<dbReference type="AlphaFoldDB" id="A0A448WD22"/>
<feature type="compositionally biased region" description="Low complexity" evidence="1">
    <location>
        <begin position="85"/>
        <end position="109"/>
    </location>
</feature>
<sequence>MGCGKTSASAGEDTSGALGMRHHSGIEQSVSACCTNQRRRDCPTQAFPGPTGPVCHQTVPCNPNLFGSIGLVQTSARQSEPSQMSGSGQASDSAASARADAVDCAGADAISPQPTSKRPEAAGASGFERLVSRIRRSFARRRPRADRAGRETTSPGREETRSSAVGCFSSLGGKIKATKASQQQACVVDKAPKKKPRKNRKVPGTVLVGEDAFALILTPSSSPPACDPRQRV</sequence>
<reference evidence="2" key="1">
    <citation type="submission" date="2018-11" db="EMBL/GenBank/DDBJ databases">
        <authorList>
            <consortium name="Pathogen Informatics"/>
        </authorList>
    </citation>
    <scope>NUCLEOTIDE SEQUENCE</scope>
</reference>
<feature type="region of interest" description="Disordered" evidence="1">
    <location>
        <begin position="74"/>
        <end position="163"/>
    </location>
</feature>
<dbReference type="EMBL" id="CAAALY010004945">
    <property type="protein sequence ID" value="VEL08876.1"/>
    <property type="molecule type" value="Genomic_DNA"/>
</dbReference>
<protein>
    <submittedName>
        <fullName evidence="2">Uncharacterized protein</fullName>
    </submittedName>
</protein>
<proteinExistence type="predicted"/>
<feature type="compositionally biased region" description="Basic residues" evidence="1">
    <location>
        <begin position="132"/>
        <end position="144"/>
    </location>
</feature>
<dbReference type="Proteomes" id="UP000784294">
    <property type="component" value="Unassembled WGS sequence"/>
</dbReference>
<gene>
    <name evidence="2" type="ORF">PXEA_LOCUS2316</name>
</gene>
<name>A0A448WD22_9PLAT</name>
<comment type="caution">
    <text evidence="2">The sequence shown here is derived from an EMBL/GenBank/DDBJ whole genome shotgun (WGS) entry which is preliminary data.</text>
</comment>
<evidence type="ECO:0000313" key="3">
    <source>
        <dbReference type="Proteomes" id="UP000784294"/>
    </source>
</evidence>
<evidence type="ECO:0000313" key="2">
    <source>
        <dbReference type="EMBL" id="VEL08876.1"/>
    </source>
</evidence>
<evidence type="ECO:0000256" key="1">
    <source>
        <dbReference type="SAM" id="MobiDB-lite"/>
    </source>
</evidence>
<accession>A0A448WD22</accession>
<keyword evidence="3" id="KW-1185">Reference proteome</keyword>
<organism evidence="2 3">
    <name type="scientific">Protopolystoma xenopodis</name>
    <dbReference type="NCBI Taxonomy" id="117903"/>
    <lineage>
        <taxon>Eukaryota</taxon>
        <taxon>Metazoa</taxon>
        <taxon>Spiralia</taxon>
        <taxon>Lophotrochozoa</taxon>
        <taxon>Platyhelminthes</taxon>
        <taxon>Monogenea</taxon>
        <taxon>Polyopisthocotylea</taxon>
        <taxon>Polystomatidea</taxon>
        <taxon>Polystomatidae</taxon>
        <taxon>Protopolystoma</taxon>
    </lineage>
</organism>
<feature type="compositionally biased region" description="Polar residues" evidence="1">
    <location>
        <begin position="74"/>
        <end position="84"/>
    </location>
</feature>